<proteinExistence type="inferred from homology"/>
<evidence type="ECO:0000256" key="10">
    <source>
        <dbReference type="ARBA" id="ARBA00022827"/>
    </source>
</evidence>
<dbReference type="GO" id="GO:0006537">
    <property type="term" value="P:glutamate biosynthetic process"/>
    <property type="evidence" value="ECO:0007669"/>
    <property type="project" value="UniProtKB-KW"/>
</dbReference>
<dbReference type="Proteomes" id="UP000824988">
    <property type="component" value="Chromosome"/>
</dbReference>
<comment type="similarity">
    <text evidence="4">Belongs to the glutamate synthase family.</text>
</comment>
<dbReference type="GO" id="GO:0019676">
    <property type="term" value="P:ammonia assimilation cycle"/>
    <property type="evidence" value="ECO:0007669"/>
    <property type="project" value="TreeGrafter"/>
</dbReference>
<keyword evidence="13" id="KW-0408">Iron</keyword>
<dbReference type="PROSITE" id="PS51278">
    <property type="entry name" value="GATASE_TYPE_2"/>
    <property type="match status" value="1"/>
</dbReference>
<dbReference type="KEGG" id="moz:MoryE10_20880"/>
<sequence length="1543" mass="168205">MNHSTLPAKQGLYDPRNEHDACGVGFIAHIKGQKSHAIVLQGLEILKNLTHRGAVGADPLAGDGAGMLLQLSDPFFRSRAGELNIALPAAGEYAVGMVFLPRNAASRAVCEKTLEDFIAAEGQQVLGWRDVPVDNSGLGESVKAVEPFIRQVFVGRGAGCADQNAFERKLFVIRKQAENAIRERKLEDGGQFYLTSLSSRTITYKGMLLADQVGVFYRDLLDESMVSALALVHQRFSTNTFPTWDLAHPFRMIAHNGEINTVRGNVNWMAARRASMASEVLGDDLKKLWPLIAEQQSDSACFDNALELLVAGGYSMAHAMMVLIPEAWAGNPLMDEKRRAFYEYHAALMEPWDGPAAVAFTDGRQIGATLDRNGLRPARYLVTDDDYVMMASEMGVLTFPEHKIVKKWRLQPGKMLLIDLEQGRIIDDAEIKAELANRAPYQDWLDKTQILIKDLPPAVAPMAPDAQTLLDRQQAFGYTQEDIKVILKPMGATGQEPIGSMGIDAAPAVLSNRSRLLFDYFKQEFAQVTNPAIDPIREELVMSLVSLVGPRPNLLGLTGGDGHMRLEVQHPALSNQDIEKIRHIEDRTDGHFRTKTLSTCYTADQGAAGMEKAVERLCAEAEAAVRADYNILILSDRAMDVDHIAIPALLATAAVHRHLIQAGLRTNAGLVVETGEAREVHHFCLLAGFGAEAVNPYLALDSLSALRDKLPGAPSDEAVHKAYIKAVDKGLLKVMSKMGISTYQSYCGAQIFNAIGLSQAFLDRYFTGISSTIGGADIQEIAEETVRRHRLAYSDAPLYRNALDVGGEYAYRVRGENHSWTPETIAKLQHATRTNDAKTYAEYARLVNEQNENLVTLRGLMEFKFADQAVPLDEVEPAKEIVKRFATGAMSFGSISYEAHTTLAIAMNRIGGKSNTGEGGELPERFKPLANGDSLRSAIKQVASGRFGVTAEYLVNADDIQIKISQGAKPGEGGQLPGHKVDSVIAKVRHSTPGVGLISPPPHHDIYSIEDLAQLIHDLKNVNPKARISVKLVSEVGVGTVAAGVAKAHSDHVTISGYDGGTGASPITSIKHAGLPWEIGLAETHQTLVLNKLRGRICVQADGGLRTGRDVAIAALLGADEFGFATAPLIVEGCIMMRKCHLNTCPVGVATQDPELRKRFTGQPEHVINYFFFVAEELRQIMSKLGFRTVAEMIGQTDKLDMRRAVDHWKAEKLDYSRILYKPQAEPGVAIRQMEVQDHGLDKALDHTLIAQAKPALENGTPVRIETEIRNFNRTFGAMLSGEVAKRYGNKGLPEDSIYIKATGTAGQSFGAFLAAGVTVELSGEGNDYVGKGLAGGRIVIYPPQETPIVAEDNIIVGNTVLYGATLGECYFRGVAGERFAVRNSGAVAVVEGVGDHGCEYMTGGVVVVLGQTGRNFAAGMSGGIAYVLDEDGSFEKRCNLAMVELEPVPAEDAALEAMEHLGGSMETHGLVDVMHNMTRDDERRLRTLIERHRHYTGSNRAKDILDNWKNYLPRFVKVMPVDYRKALESMQQSQASAAGLQN</sequence>
<comment type="cofactor">
    <cofactor evidence="2">
        <name>[3Fe-4S] cluster</name>
        <dbReference type="ChEBI" id="CHEBI:21137"/>
    </cofactor>
</comment>
<dbReference type="GO" id="GO:0051538">
    <property type="term" value="F:3 iron, 4 sulfur cluster binding"/>
    <property type="evidence" value="ECO:0007669"/>
    <property type="project" value="UniProtKB-KW"/>
</dbReference>
<dbReference type="FunFam" id="3.60.20.10:FF:000001">
    <property type="entry name" value="Glutamate synthase, large subunit"/>
    <property type="match status" value="1"/>
</dbReference>
<evidence type="ECO:0000313" key="23">
    <source>
        <dbReference type="Proteomes" id="UP000824988"/>
    </source>
</evidence>
<evidence type="ECO:0000256" key="3">
    <source>
        <dbReference type="ARBA" id="ARBA00001974"/>
    </source>
</evidence>
<dbReference type="RefSeq" id="WP_221047002.1">
    <property type="nucleotide sequence ID" value="NZ_AP019782.1"/>
</dbReference>
<dbReference type="InterPro" id="IPR002489">
    <property type="entry name" value="Glu_synth_asu_C"/>
</dbReference>
<evidence type="ECO:0000256" key="4">
    <source>
        <dbReference type="ARBA" id="ARBA00009716"/>
    </source>
</evidence>
<dbReference type="Pfam" id="PF00310">
    <property type="entry name" value="GATase_2"/>
    <property type="match status" value="1"/>
</dbReference>
<organism evidence="22 23">
    <name type="scientific">Methylogaea oryzae</name>
    <dbReference type="NCBI Taxonomy" id="1295382"/>
    <lineage>
        <taxon>Bacteria</taxon>
        <taxon>Pseudomonadati</taxon>
        <taxon>Pseudomonadota</taxon>
        <taxon>Gammaproteobacteria</taxon>
        <taxon>Methylococcales</taxon>
        <taxon>Methylococcaceae</taxon>
        <taxon>Methylogaea</taxon>
    </lineage>
</organism>
<dbReference type="InterPro" id="IPR006982">
    <property type="entry name" value="Glu_synth_centr_N"/>
</dbReference>
<dbReference type="FunFam" id="3.20.20.70:FF:000031">
    <property type="entry name" value="Glutamate synthase 1 [NADH]"/>
    <property type="match status" value="1"/>
</dbReference>
<dbReference type="PANTHER" id="PTHR11938">
    <property type="entry name" value="FAD NADPH DEHYDROGENASE/OXIDOREDUCTASE"/>
    <property type="match status" value="1"/>
</dbReference>
<evidence type="ECO:0000256" key="9">
    <source>
        <dbReference type="ARBA" id="ARBA00022723"/>
    </source>
</evidence>
<dbReference type="PANTHER" id="PTHR11938:SF133">
    <property type="entry name" value="GLUTAMATE SYNTHASE (NADH)"/>
    <property type="match status" value="1"/>
</dbReference>
<accession>A0A8D4VPT2</accession>
<keyword evidence="23" id="KW-1185">Reference proteome</keyword>
<evidence type="ECO:0000256" key="13">
    <source>
        <dbReference type="ARBA" id="ARBA00023004"/>
    </source>
</evidence>
<keyword evidence="9" id="KW-0479">Metal-binding</keyword>
<dbReference type="GO" id="GO:0004355">
    <property type="term" value="F:glutamate synthase (NADPH) activity"/>
    <property type="evidence" value="ECO:0007669"/>
    <property type="project" value="UniProtKB-EC"/>
</dbReference>
<evidence type="ECO:0000256" key="14">
    <source>
        <dbReference type="ARBA" id="ARBA00023014"/>
    </source>
</evidence>
<evidence type="ECO:0000256" key="18">
    <source>
        <dbReference type="ARBA" id="ARBA00048151"/>
    </source>
</evidence>
<keyword evidence="15" id="KW-0314">Glutamate biosynthesis</keyword>
<evidence type="ECO:0000256" key="11">
    <source>
        <dbReference type="ARBA" id="ARBA00022962"/>
    </source>
</evidence>
<evidence type="ECO:0000256" key="6">
    <source>
        <dbReference type="ARBA" id="ARBA00022605"/>
    </source>
</evidence>
<evidence type="ECO:0000259" key="21">
    <source>
        <dbReference type="PROSITE" id="PS51278"/>
    </source>
</evidence>
<evidence type="ECO:0000256" key="7">
    <source>
        <dbReference type="ARBA" id="ARBA00022630"/>
    </source>
</evidence>
<dbReference type="NCBIfam" id="NF008730">
    <property type="entry name" value="PRK11750.1"/>
    <property type="match status" value="1"/>
</dbReference>
<feature type="domain" description="Glutamine amidotransferase type-2" evidence="21">
    <location>
        <begin position="22"/>
        <end position="421"/>
    </location>
</feature>
<keyword evidence="14" id="KW-0411">Iron-sulfur</keyword>
<dbReference type="CDD" id="cd00713">
    <property type="entry name" value="GltS"/>
    <property type="match status" value="1"/>
</dbReference>
<comment type="cofactor">
    <cofactor evidence="3">
        <name>FAD</name>
        <dbReference type="ChEBI" id="CHEBI:57692"/>
    </cofactor>
</comment>
<evidence type="ECO:0000256" key="8">
    <source>
        <dbReference type="ARBA" id="ARBA00022643"/>
    </source>
</evidence>
<dbReference type="InterPro" id="IPR002932">
    <property type="entry name" value="Glu_synthdom"/>
</dbReference>
<evidence type="ECO:0000256" key="17">
    <source>
        <dbReference type="ARBA" id="ARBA00037898"/>
    </source>
</evidence>
<gene>
    <name evidence="22" type="primary">gltB</name>
    <name evidence="22" type="ORF">MoryE10_20880</name>
</gene>
<name>A0A8D4VPT2_9GAMM</name>
<evidence type="ECO:0000256" key="12">
    <source>
        <dbReference type="ARBA" id="ARBA00023002"/>
    </source>
</evidence>
<keyword evidence="8" id="KW-0288">FMN</keyword>
<dbReference type="FunFam" id="2.160.20.60:FF:000001">
    <property type="entry name" value="Glutamate synthase, large subunit"/>
    <property type="match status" value="1"/>
</dbReference>
<comment type="cofactor">
    <cofactor evidence="1">
        <name>FMN</name>
        <dbReference type="ChEBI" id="CHEBI:58210"/>
    </cofactor>
</comment>
<evidence type="ECO:0000256" key="20">
    <source>
        <dbReference type="ARBA" id="ARBA00079921"/>
    </source>
</evidence>
<evidence type="ECO:0000256" key="5">
    <source>
        <dbReference type="ARBA" id="ARBA00012079"/>
    </source>
</evidence>
<evidence type="ECO:0000256" key="15">
    <source>
        <dbReference type="ARBA" id="ARBA00023164"/>
    </source>
</evidence>
<protein>
    <recommendedName>
        <fullName evidence="19">Glutamate synthase [NADPH] large chain</fullName>
        <ecNumber evidence="5">1.4.1.13</ecNumber>
    </recommendedName>
    <alternativeName>
        <fullName evidence="20">Glutamate synthase subunit alpha</fullName>
    </alternativeName>
</protein>
<dbReference type="InterPro" id="IPR017932">
    <property type="entry name" value="GATase_2_dom"/>
</dbReference>
<evidence type="ECO:0000256" key="16">
    <source>
        <dbReference type="ARBA" id="ARBA00023291"/>
    </source>
</evidence>
<dbReference type="Pfam" id="PF04898">
    <property type="entry name" value="Glu_syn_central"/>
    <property type="match status" value="1"/>
</dbReference>
<dbReference type="InterPro" id="IPR050711">
    <property type="entry name" value="ET-N_metabolism_enzyme"/>
</dbReference>
<comment type="pathway">
    <text evidence="17">Amino-acid biosynthesis; L-glutamate biosynthesis via GLT pathway; L-glutamate from 2-oxoglutarate and L-glutamine (NADP(+) route): step 1/1.</text>
</comment>
<keyword evidence="10" id="KW-0274">FAD</keyword>
<evidence type="ECO:0000313" key="22">
    <source>
        <dbReference type="EMBL" id="BBL71482.1"/>
    </source>
</evidence>
<dbReference type="EMBL" id="AP019782">
    <property type="protein sequence ID" value="BBL71482.1"/>
    <property type="molecule type" value="Genomic_DNA"/>
</dbReference>
<keyword evidence="16" id="KW-0003">3Fe-4S</keyword>
<evidence type="ECO:0000256" key="19">
    <source>
        <dbReference type="ARBA" id="ARBA00072108"/>
    </source>
</evidence>
<keyword evidence="11" id="KW-0315">Glutamine amidotransferase</keyword>
<evidence type="ECO:0000256" key="1">
    <source>
        <dbReference type="ARBA" id="ARBA00001917"/>
    </source>
</evidence>
<dbReference type="Pfam" id="PF01493">
    <property type="entry name" value="GXGXG"/>
    <property type="match status" value="1"/>
</dbReference>
<dbReference type="EC" id="1.4.1.13" evidence="5"/>
<dbReference type="FunFam" id="3.20.20.70:FF:000053">
    <property type="entry name" value="Glutamate synthase large subunit"/>
    <property type="match status" value="1"/>
</dbReference>
<reference evidence="22" key="1">
    <citation type="submission" date="2019-06" db="EMBL/GenBank/DDBJ databases">
        <title>Complete genome sequence of Methylogaea oryzae strain JCM16910.</title>
        <authorList>
            <person name="Asakawa S."/>
        </authorList>
    </citation>
    <scope>NUCLEOTIDE SEQUENCE</scope>
    <source>
        <strain evidence="22">E10</strain>
    </source>
</reference>
<keyword evidence="6" id="KW-0028">Amino-acid biosynthesis</keyword>
<evidence type="ECO:0000256" key="2">
    <source>
        <dbReference type="ARBA" id="ARBA00001927"/>
    </source>
</evidence>
<dbReference type="CDD" id="cd02808">
    <property type="entry name" value="GltS_FMN"/>
    <property type="match status" value="1"/>
</dbReference>
<dbReference type="CDD" id="cd00982">
    <property type="entry name" value="gltB_C"/>
    <property type="match status" value="1"/>
</dbReference>
<dbReference type="GO" id="GO:0046872">
    <property type="term" value="F:metal ion binding"/>
    <property type="evidence" value="ECO:0007669"/>
    <property type="project" value="UniProtKB-KW"/>
</dbReference>
<keyword evidence="12" id="KW-0560">Oxidoreductase</keyword>
<comment type="catalytic activity">
    <reaction evidence="18">
        <text>2 L-glutamate + NADP(+) = L-glutamine + 2-oxoglutarate + NADPH + H(+)</text>
        <dbReference type="Rhea" id="RHEA:15501"/>
        <dbReference type="ChEBI" id="CHEBI:15378"/>
        <dbReference type="ChEBI" id="CHEBI:16810"/>
        <dbReference type="ChEBI" id="CHEBI:29985"/>
        <dbReference type="ChEBI" id="CHEBI:57783"/>
        <dbReference type="ChEBI" id="CHEBI:58349"/>
        <dbReference type="ChEBI" id="CHEBI:58359"/>
        <dbReference type="EC" id="1.4.1.13"/>
    </reaction>
</comment>
<dbReference type="Pfam" id="PF01645">
    <property type="entry name" value="Glu_synthase"/>
    <property type="match status" value="1"/>
</dbReference>
<keyword evidence="7" id="KW-0285">Flavoprotein</keyword>